<evidence type="ECO:0000313" key="1">
    <source>
        <dbReference type="EMBL" id="MBB4289480.1"/>
    </source>
</evidence>
<name>A0AAE2SVC8_RHILE</name>
<comment type="caution">
    <text evidence="1">The sequence shown here is derived from an EMBL/GenBank/DDBJ whole genome shotgun (WGS) entry which is preliminary data.</text>
</comment>
<dbReference type="AlphaFoldDB" id="A0AAE2SVC8"/>
<dbReference type="Proteomes" id="UP000538507">
    <property type="component" value="Unassembled WGS sequence"/>
</dbReference>
<dbReference type="EMBL" id="JACIGO010000001">
    <property type="protein sequence ID" value="MBB4289480.1"/>
    <property type="molecule type" value="Genomic_DNA"/>
</dbReference>
<accession>A0AAE2SVC8</accession>
<proteinExistence type="predicted"/>
<organism evidence="1 2">
    <name type="scientific">Rhizobium leguminosarum</name>
    <dbReference type="NCBI Taxonomy" id="384"/>
    <lineage>
        <taxon>Bacteria</taxon>
        <taxon>Pseudomonadati</taxon>
        <taxon>Pseudomonadota</taxon>
        <taxon>Alphaproteobacteria</taxon>
        <taxon>Hyphomicrobiales</taxon>
        <taxon>Rhizobiaceae</taxon>
        <taxon>Rhizobium/Agrobacterium group</taxon>
        <taxon>Rhizobium</taxon>
    </lineage>
</organism>
<sequence length="196" mass="21895">MSSDEIIKSGKFFGDQIWMHSECTKYELVSGSPRAREAAVKLLNTWSPQEICAYIDEFGCPDGGFPVLCQGRECYAVTSLQREFSDLRELNRMVCAGRFREINGLEPGNPSGRYSVGFAQVIDPIGRGDDFVTKLVTSSLYAFLVHEITLLALKGEPLLPCARCTKVLLAKRRADAKFCSPACRMARSRELQKSRK</sequence>
<evidence type="ECO:0000313" key="2">
    <source>
        <dbReference type="Proteomes" id="UP000538507"/>
    </source>
</evidence>
<reference evidence="1 2" key="1">
    <citation type="submission" date="2020-08" db="EMBL/GenBank/DDBJ databases">
        <title>Genomic Encyclopedia of Type Strains, Phase IV (KMG-V): Genome sequencing to study the core and pangenomes of soil and plant-associated prokaryotes.</title>
        <authorList>
            <person name="Whitman W."/>
        </authorList>
    </citation>
    <scope>NUCLEOTIDE SEQUENCE [LARGE SCALE GENOMIC DNA]</scope>
    <source>
        <strain evidence="1 2">SEMIA 415</strain>
    </source>
</reference>
<gene>
    <name evidence="1" type="ORF">GGE16_001496</name>
</gene>
<protein>
    <submittedName>
        <fullName evidence="1">Uncharacterized protein</fullName>
    </submittedName>
</protein>